<dbReference type="EMBL" id="BJON01000009">
    <property type="protein sequence ID" value="GED68797.1"/>
    <property type="molecule type" value="Genomic_DNA"/>
</dbReference>
<dbReference type="RefSeq" id="WP_049741892.1">
    <property type="nucleotide sequence ID" value="NZ_BJON01000009.1"/>
</dbReference>
<keyword evidence="1" id="KW-0472">Membrane</keyword>
<dbReference type="Proteomes" id="UP000319578">
    <property type="component" value="Unassembled WGS sequence"/>
</dbReference>
<name>A0A0K9YNW0_9BACL</name>
<dbReference type="OrthoDB" id="1926204at2"/>
<feature type="transmembrane region" description="Helical" evidence="1">
    <location>
        <begin position="57"/>
        <end position="78"/>
    </location>
</feature>
<keyword evidence="5" id="KW-1185">Reference proteome</keyword>
<evidence type="ECO:0000256" key="1">
    <source>
        <dbReference type="SAM" id="Phobius"/>
    </source>
</evidence>
<feature type="transmembrane region" description="Helical" evidence="1">
    <location>
        <begin position="84"/>
        <end position="102"/>
    </location>
</feature>
<comment type="caution">
    <text evidence="3">The sequence shown here is derived from an EMBL/GenBank/DDBJ whole genome shotgun (WGS) entry which is preliminary data.</text>
</comment>
<reference evidence="3" key="2">
    <citation type="submission" date="2015-07" db="EMBL/GenBank/DDBJ databases">
        <title>MeaNS - Measles Nucleotide Surveillance Program.</title>
        <authorList>
            <person name="Tran T."/>
            <person name="Druce J."/>
        </authorList>
    </citation>
    <scope>NUCLEOTIDE SEQUENCE</scope>
    <source>
        <strain evidence="3">DSM 9887</strain>
    </source>
</reference>
<evidence type="ECO:0000313" key="3">
    <source>
        <dbReference type="EMBL" id="KNB69855.1"/>
    </source>
</evidence>
<sequence>MDGLLLKLIVSPVLVVVADALFQEVNYADLYQSVGVGFVLALAGTFLEWAILAPGSLWLTTAMDFIIGFLIVYGSIVVLPTSQITAMGAGFVAIFFGVSEYLQHVWLLRTGRTVKE</sequence>
<organism evidence="3 4">
    <name type="scientific">Brevibacillus reuszeri</name>
    <dbReference type="NCBI Taxonomy" id="54915"/>
    <lineage>
        <taxon>Bacteria</taxon>
        <taxon>Bacillati</taxon>
        <taxon>Bacillota</taxon>
        <taxon>Bacilli</taxon>
        <taxon>Bacillales</taxon>
        <taxon>Paenibacillaceae</taxon>
        <taxon>Brevibacillus</taxon>
    </lineage>
</organism>
<reference evidence="4" key="1">
    <citation type="submission" date="2015-07" db="EMBL/GenBank/DDBJ databases">
        <title>Genome sequencing project for genomic taxonomy and phylogenomics of Bacillus-like bacteria.</title>
        <authorList>
            <person name="Liu B."/>
            <person name="Wang J."/>
            <person name="Zhu Y."/>
            <person name="Liu G."/>
            <person name="Chen Q."/>
            <person name="Chen Z."/>
            <person name="Lan J."/>
            <person name="Che J."/>
            <person name="Ge C."/>
            <person name="Shi H."/>
            <person name="Pan Z."/>
            <person name="Liu X."/>
        </authorList>
    </citation>
    <scope>NUCLEOTIDE SEQUENCE [LARGE SCALE GENOMIC DNA]</scope>
    <source>
        <strain evidence="4">DSM 9887</strain>
    </source>
</reference>
<evidence type="ECO:0000313" key="2">
    <source>
        <dbReference type="EMBL" id="GED68797.1"/>
    </source>
</evidence>
<accession>A0A0K9YNW0</accession>
<evidence type="ECO:0000313" key="5">
    <source>
        <dbReference type="Proteomes" id="UP000319578"/>
    </source>
</evidence>
<proteinExistence type="predicted"/>
<gene>
    <name evidence="3" type="ORF">ADS79_28880</name>
    <name evidence="2" type="ORF">BRE01_24990</name>
</gene>
<protein>
    <recommendedName>
        <fullName evidence="6">DUF2512 family protein</fullName>
    </recommendedName>
</protein>
<dbReference type="PATRIC" id="fig|54915.3.peg.4987"/>
<dbReference type="AlphaFoldDB" id="A0A0K9YNW0"/>
<dbReference type="EMBL" id="LGIQ01000011">
    <property type="protein sequence ID" value="KNB69855.1"/>
    <property type="molecule type" value="Genomic_DNA"/>
</dbReference>
<feature type="transmembrane region" description="Helical" evidence="1">
    <location>
        <begin position="30"/>
        <end position="50"/>
    </location>
</feature>
<keyword evidence="1" id="KW-1133">Transmembrane helix</keyword>
<keyword evidence="1" id="KW-0812">Transmembrane</keyword>
<reference evidence="2 5" key="3">
    <citation type="submission" date="2019-06" db="EMBL/GenBank/DDBJ databases">
        <title>Whole genome shotgun sequence of Brevibacillus reuszeri NBRC 15719.</title>
        <authorList>
            <person name="Hosoyama A."/>
            <person name="Uohara A."/>
            <person name="Ohji S."/>
            <person name="Ichikawa N."/>
        </authorList>
    </citation>
    <scope>NUCLEOTIDE SEQUENCE [LARGE SCALE GENOMIC DNA]</scope>
    <source>
        <strain evidence="2 5">NBRC 15719</strain>
    </source>
</reference>
<evidence type="ECO:0000313" key="4">
    <source>
        <dbReference type="Proteomes" id="UP000036834"/>
    </source>
</evidence>
<evidence type="ECO:0008006" key="6">
    <source>
        <dbReference type="Google" id="ProtNLM"/>
    </source>
</evidence>
<dbReference type="Proteomes" id="UP000036834">
    <property type="component" value="Unassembled WGS sequence"/>
</dbReference>